<feature type="transmembrane region" description="Helical" evidence="7">
    <location>
        <begin position="345"/>
        <end position="367"/>
    </location>
</feature>
<dbReference type="OrthoDB" id="9815525at2"/>
<dbReference type="KEGG" id="ahg:AHOG_12065"/>
<dbReference type="SUPFAM" id="SSF103473">
    <property type="entry name" value="MFS general substrate transporter"/>
    <property type="match status" value="1"/>
</dbReference>
<evidence type="ECO:0000256" key="2">
    <source>
        <dbReference type="ARBA" id="ARBA00022475"/>
    </source>
</evidence>
<dbReference type="CDD" id="cd06173">
    <property type="entry name" value="MFS_MefA_like"/>
    <property type="match status" value="1"/>
</dbReference>
<organism evidence="9 10">
    <name type="scientific">Actinoalloteichus hoggarensis</name>
    <dbReference type="NCBI Taxonomy" id="1470176"/>
    <lineage>
        <taxon>Bacteria</taxon>
        <taxon>Bacillati</taxon>
        <taxon>Actinomycetota</taxon>
        <taxon>Actinomycetes</taxon>
        <taxon>Pseudonocardiales</taxon>
        <taxon>Pseudonocardiaceae</taxon>
        <taxon>Actinoalloteichus</taxon>
    </lineage>
</organism>
<feature type="transmembrane region" description="Helical" evidence="7">
    <location>
        <begin position="41"/>
        <end position="60"/>
    </location>
</feature>
<feature type="transmembrane region" description="Helical" evidence="7">
    <location>
        <begin position="7"/>
        <end position="29"/>
    </location>
</feature>
<dbReference type="Proteomes" id="UP000204221">
    <property type="component" value="Chromosome"/>
</dbReference>
<feature type="transmembrane region" description="Helical" evidence="7">
    <location>
        <begin position="373"/>
        <end position="391"/>
    </location>
</feature>
<keyword evidence="3 7" id="KW-0812">Transmembrane</keyword>
<accession>A0A221W2V2</accession>
<evidence type="ECO:0000256" key="7">
    <source>
        <dbReference type="SAM" id="Phobius"/>
    </source>
</evidence>
<evidence type="ECO:0000313" key="10">
    <source>
        <dbReference type="Proteomes" id="UP000204221"/>
    </source>
</evidence>
<evidence type="ECO:0000256" key="4">
    <source>
        <dbReference type="ARBA" id="ARBA00022989"/>
    </source>
</evidence>
<dbReference type="RefSeq" id="WP_093941451.1">
    <property type="nucleotide sequence ID" value="NZ_CP022521.1"/>
</dbReference>
<evidence type="ECO:0000259" key="8">
    <source>
        <dbReference type="PROSITE" id="PS50850"/>
    </source>
</evidence>
<gene>
    <name evidence="9" type="ORF">AHOG_12065</name>
</gene>
<sequence>MSRDLRLYWVGQTSTSLGSAFTAVAVPLIAVHAVGATGGQMGLLTAAGSLSVLLFGLPLATLADRLPRKRPWLIGAELLGCCAVGIVALGVAGDWVDIPLLAAFAFVLGCLGALTEAVYFAHLGSIVDREGQTRARAHLQSGEFVGDLTGRGLAGPLIAITGPIGALLINVATRLISALCLLRIAAPERPTPPTGRRVRPADLLVGFAAIRDSPYLRRLAPFLAVSQLMRGMVAALTALFILTVLGVPALWYGALFVVSGLGGLAGSLLAARLADRVTPQRLATVGFAGVAAATALLPLAAGPLPVAMVVAALGLGLPIFCGAVANVGMVGFAGRELGAEVLGRFSASFQLVGTLAFIIGSVTAGFVSEIIGIRPTLWAAAVLGLLALFLLPAARYGAGPQTVAAQTVAAQGPARPPAADPATSTAAPQAVERGTGVGGAEDVVRSAARVPGTAAASGARRTAEAVPVDPAADTRPGGAR</sequence>
<feature type="transmembrane region" description="Helical" evidence="7">
    <location>
        <begin position="249"/>
        <end position="270"/>
    </location>
</feature>
<dbReference type="InterPro" id="IPR011701">
    <property type="entry name" value="MFS"/>
</dbReference>
<keyword evidence="2" id="KW-1003">Cell membrane</keyword>
<feature type="region of interest" description="Disordered" evidence="6">
    <location>
        <begin position="408"/>
        <end position="480"/>
    </location>
</feature>
<keyword evidence="4 7" id="KW-1133">Transmembrane helix</keyword>
<dbReference type="InterPro" id="IPR020846">
    <property type="entry name" value="MFS_dom"/>
</dbReference>
<feature type="domain" description="Major facilitator superfamily (MFS) profile" evidence="8">
    <location>
        <begin position="1"/>
        <end position="396"/>
    </location>
</feature>
<dbReference type="PANTHER" id="PTHR23513:SF6">
    <property type="entry name" value="MAJOR FACILITATOR SUPERFAMILY ASSOCIATED DOMAIN-CONTAINING PROTEIN"/>
    <property type="match status" value="1"/>
</dbReference>
<feature type="transmembrane region" description="Helical" evidence="7">
    <location>
        <begin position="307"/>
        <end position="333"/>
    </location>
</feature>
<dbReference type="GO" id="GO:0005886">
    <property type="term" value="C:plasma membrane"/>
    <property type="evidence" value="ECO:0007669"/>
    <property type="project" value="UniProtKB-SubCell"/>
</dbReference>
<dbReference type="InterPro" id="IPR036259">
    <property type="entry name" value="MFS_trans_sf"/>
</dbReference>
<feature type="compositionally biased region" description="Low complexity" evidence="6">
    <location>
        <begin position="420"/>
        <end position="430"/>
    </location>
</feature>
<dbReference type="PROSITE" id="PS50850">
    <property type="entry name" value="MFS"/>
    <property type="match status" value="1"/>
</dbReference>
<comment type="subcellular location">
    <subcellularLocation>
        <location evidence="1">Cell membrane</location>
        <topology evidence="1">Multi-pass membrane protein</topology>
    </subcellularLocation>
</comment>
<keyword evidence="10" id="KW-1185">Reference proteome</keyword>
<dbReference type="AlphaFoldDB" id="A0A221W2V2"/>
<name>A0A221W2V2_9PSEU</name>
<reference evidence="9 10" key="1">
    <citation type="submission" date="2017-07" db="EMBL/GenBank/DDBJ databases">
        <title>Complete genome sequence of Actinoalloteichus hoggarensis DSM 45943, type strain of Actinoalloteichus hoggarensis.</title>
        <authorList>
            <person name="Ruckert C."/>
            <person name="Nouioui I."/>
            <person name="Willmese J."/>
            <person name="van Wezel G."/>
            <person name="Klenk H.-P."/>
            <person name="Kalinowski J."/>
            <person name="Zotchev S.B."/>
        </authorList>
    </citation>
    <scope>NUCLEOTIDE SEQUENCE [LARGE SCALE GENOMIC DNA]</scope>
    <source>
        <strain evidence="9 10">DSM 45943</strain>
    </source>
</reference>
<proteinExistence type="predicted"/>
<evidence type="ECO:0000256" key="6">
    <source>
        <dbReference type="SAM" id="MobiDB-lite"/>
    </source>
</evidence>
<dbReference type="GO" id="GO:0022857">
    <property type="term" value="F:transmembrane transporter activity"/>
    <property type="evidence" value="ECO:0007669"/>
    <property type="project" value="InterPro"/>
</dbReference>
<dbReference type="EMBL" id="CP022521">
    <property type="protein sequence ID" value="ASO20056.1"/>
    <property type="molecule type" value="Genomic_DNA"/>
</dbReference>
<evidence type="ECO:0000256" key="1">
    <source>
        <dbReference type="ARBA" id="ARBA00004651"/>
    </source>
</evidence>
<feature type="transmembrane region" description="Helical" evidence="7">
    <location>
        <begin position="72"/>
        <end position="92"/>
    </location>
</feature>
<feature type="transmembrane region" description="Helical" evidence="7">
    <location>
        <begin position="219"/>
        <end position="243"/>
    </location>
</feature>
<evidence type="ECO:0000256" key="3">
    <source>
        <dbReference type="ARBA" id="ARBA00022692"/>
    </source>
</evidence>
<feature type="transmembrane region" description="Helical" evidence="7">
    <location>
        <begin position="282"/>
        <end position="301"/>
    </location>
</feature>
<dbReference type="PANTHER" id="PTHR23513">
    <property type="entry name" value="INTEGRAL MEMBRANE EFFLUX PROTEIN-RELATED"/>
    <property type="match status" value="1"/>
</dbReference>
<evidence type="ECO:0000313" key="9">
    <source>
        <dbReference type="EMBL" id="ASO20056.1"/>
    </source>
</evidence>
<dbReference type="Pfam" id="PF07690">
    <property type="entry name" value="MFS_1"/>
    <property type="match status" value="1"/>
</dbReference>
<evidence type="ECO:0000256" key="5">
    <source>
        <dbReference type="ARBA" id="ARBA00023136"/>
    </source>
</evidence>
<dbReference type="Gene3D" id="1.20.1250.20">
    <property type="entry name" value="MFS general substrate transporter like domains"/>
    <property type="match status" value="1"/>
</dbReference>
<protein>
    <submittedName>
        <fullName evidence="9">Major Facilitator Superfamily protein</fullName>
    </submittedName>
</protein>
<keyword evidence="5 7" id="KW-0472">Membrane</keyword>
<feature type="transmembrane region" description="Helical" evidence="7">
    <location>
        <begin position="98"/>
        <end position="121"/>
    </location>
</feature>